<comment type="function">
    <text evidence="2 9">Interconversion of serine and glycine.</text>
</comment>
<sequence>MHWTPGDKRARGRPKETWRSVHPGSSEIMKNIPLTLGAKLARRCITPGAVAAVPSCQRHLWTGKEPLQEDDPELFKIISNEHNRQTVGLELIASENFTSRAVMDALGSCLTNKYSEGLPNARYYGGNQFIDQVELLCQKRALEAFRLDPAKWGVNVQPYSGSPANFAAYTAVLKPHDRIMGQDLPHGGHLTHGYMTDTKRISATSIYFESMPYRLNEGTGLIDYEKLKETARLFRPRLIIAGTSAYSRLIDYKKFREVCDENNAYLMADMAHISGLIAADLVPSPFDYSDIVTTTTHKTLRGPRAGVVFFRKGVRGTDKKGKEIMYDLEDKINFAVFPSLQGGPHQHQIAAIAVAMRQAAEPEFRDYQQQVMKNAKALAKALMDRGHTLVSNGTDTHLVLLDLRPKGLGGSRVEYVAELCSITVNKNTCPGDKSAMNPGGLRIGTPALTTRGMKEADFDTIVGFIDEAIEICQAAKQKSGNLKEFKEVANKDSEITGKIRELRGKVEEFAQKFPMPG</sequence>
<dbReference type="NCBIfam" id="NF000586">
    <property type="entry name" value="PRK00011.1"/>
    <property type="match status" value="1"/>
</dbReference>
<comment type="caution">
    <text evidence="12">The sequence shown here is derived from an EMBL/GenBank/DDBJ whole genome shotgun (WGS) entry which is preliminary data.</text>
</comment>
<dbReference type="CDD" id="cd00378">
    <property type="entry name" value="SHMT"/>
    <property type="match status" value="1"/>
</dbReference>
<comment type="cofactor">
    <cofactor evidence="1 8 9">
        <name>pyridoxal 5'-phosphate</name>
        <dbReference type="ChEBI" id="CHEBI:597326"/>
    </cofactor>
</comment>
<keyword evidence="13" id="KW-1185">Reference proteome</keyword>
<dbReference type="Gene3D" id="3.90.1150.10">
    <property type="entry name" value="Aspartate Aminotransferase, domain 1"/>
    <property type="match status" value="1"/>
</dbReference>
<dbReference type="PANTHER" id="PTHR11680">
    <property type="entry name" value="SERINE HYDROXYMETHYLTRANSFERASE"/>
    <property type="match status" value="1"/>
</dbReference>
<evidence type="ECO:0000256" key="3">
    <source>
        <dbReference type="ARBA" id="ARBA00004777"/>
    </source>
</evidence>
<comment type="pathway">
    <text evidence="3 9">One-carbon metabolism; tetrahydrofolate interconversion.</text>
</comment>
<dbReference type="FunFam" id="3.40.640.10:FF:000050">
    <property type="entry name" value="Serine hydroxymethyltransferase"/>
    <property type="match status" value="1"/>
</dbReference>
<dbReference type="GO" id="GO:0030170">
    <property type="term" value="F:pyridoxal phosphate binding"/>
    <property type="evidence" value="ECO:0007669"/>
    <property type="project" value="InterPro"/>
</dbReference>
<feature type="domain" description="Serine hydroxymethyltransferase-like" evidence="11">
    <location>
        <begin position="67"/>
        <end position="465"/>
    </location>
</feature>
<dbReference type="EMBL" id="JAODUO010001692">
    <property type="protein sequence ID" value="KAK2159764.1"/>
    <property type="molecule type" value="Genomic_DNA"/>
</dbReference>
<dbReference type="Proteomes" id="UP001209878">
    <property type="component" value="Unassembled WGS sequence"/>
</dbReference>
<keyword evidence="5 9" id="KW-0554">One-carbon metabolism</keyword>
<evidence type="ECO:0000256" key="8">
    <source>
        <dbReference type="PIRSR" id="PIRSR000412-50"/>
    </source>
</evidence>
<feature type="region of interest" description="Disordered" evidence="10">
    <location>
        <begin position="1"/>
        <end position="21"/>
    </location>
</feature>
<evidence type="ECO:0000259" key="11">
    <source>
        <dbReference type="Pfam" id="PF00464"/>
    </source>
</evidence>
<dbReference type="PANTHER" id="PTHR11680:SF28">
    <property type="entry name" value="SERINE HYDROXYMETHYLTRANSFERASE, MITOCHONDRIAL"/>
    <property type="match status" value="1"/>
</dbReference>
<gene>
    <name evidence="12" type="ORF">NP493_1689g00002</name>
</gene>
<dbReference type="InterPro" id="IPR015421">
    <property type="entry name" value="PyrdxlP-dep_Trfase_major"/>
</dbReference>
<comment type="similarity">
    <text evidence="4 9">Belongs to the SHMT family.</text>
</comment>
<accession>A0AAD9JVH0</accession>
<name>A0AAD9JVH0_RIDPI</name>
<evidence type="ECO:0000256" key="7">
    <source>
        <dbReference type="ARBA" id="ARBA00022898"/>
    </source>
</evidence>
<dbReference type="Pfam" id="PF00464">
    <property type="entry name" value="SHMT"/>
    <property type="match status" value="1"/>
</dbReference>
<protein>
    <recommendedName>
        <fullName evidence="9">Serine hydroxymethyltransferase</fullName>
        <ecNumber evidence="9">2.1.2.1</ecNumber>
    </recommendedName>
</protein>
<keyword evidence="7 8" id="KW-0663">Pyridoxal phosphate</keyword>
<dbReference type="AlphaFoldDB" id="A0AAD9JVH0"/>
<evidence type="ECO:0000256" key="1">
    <source>
        <dbReference type="ARBA" id="ARBA00001933"/>
    </source>
</evidence>
<evidence type="ECO:0000256" key="10">
    <source>
        <dbReference type="SAM" id="MobiDB-lite"/>
    </source>
</evidence>
<dbReference type="PIRSF" id="PIRSF000412">
    <property type="entry name" value="SHMT"/>
    <property type="match status" value="1"/>
</dbReference>
<feature type="modified residue" description="N6-(pyridoxal phosphate)lysine" evidence="8">
    <location>
        <position position="298"/>
    </location>
</feature>
<evidence type="ECO:0000256" key="6">
    <source>
        <dbReference type="ARBA" id="ARBA00022679"/>
    </source>
</evidence>
<comment type="catalytic activity">
    <reaction evidence="9">
        <text>(6R)-5,10-methylene-5,6,7,8-tetrahydrofolate + glycine + H2O = (6S)-5,6,7,8-tetrahydrofolate + L-serine</text>
        <dbReference type="Rhea" id="RHEA:15481"/>
        <dbReference type="ChEBI" id="CHEBI:15377"/>
        <dbReference type="ChEBI" id="CHEBI:15636"/>
        <dbReference type="ChEBI" id="CHEBI:33384"/>
        <dbReference type="ChEBI" id="CHEBI:57305"/>
        <dbReference type="ChEBI" id="CHEBI:57453"/>
        <dbReference type="EC" id="2.1.2.1"/>
    </reaction>
</comment>
<organism evidence="12 13">
    <name type="scientific">Ridgeia piscesae</name>
    <name type="common">Tubeworm</name>
    <dbReference type="NCBI Taxonomy" id="27915"/>
    <lineage>
        <taxon>Eukaryota</taxon>
        <taxon>Metazoa</taxon>
        <taxon>Spiralia</taxon>
        <taxon>Lophotrochozoa</taxon>
        <taxon>Annelida</taxon>
        <taxon>Polychaeta</taxon>
        <taxon>Sedentaria</taxon>
        <taxon>Canalipalpata</taxon>
        <taxon>Sabellida</taxon>
        <taxon>Siboglinidae</taxon>
        <taxon>Ridgeia</taxon>
    </lineage>
</organism>
<evidence type="ECO:0000256" key="2">
    <source>
        <dbReference type="ARBA" id="ARBA00002224"/>
    </source>
</evidence>
<evidence type="ECO:0000256" key="9">
    <source>
        <dbReference type="RuleBase" id="RU000585"/>
    </source>
</evidence>
<reference evidence="12" key="1">
    <citation type="journal article" date="2023" name="Mol. Biol. Evol.">
        <title>Third-Generation Sequencing Reveals the Adaptive Role of the Epigenome in Three Deep-Sea Polychaetes.</title>
        <authorList>
            <person name="Perez M."/>
            <person name="Aroh O."/>
            <person name="Sun Y."/>
            <person name="Lan Y."/>
            <person name="Juniper S.K."/>
            <person name="Young C.R."/>
            <person name="Angers B."/>
            <person name="Qian P.Y."/>
        </authorList>
    </citation>
    <scope>NUCLEOTIDE SEQUENCE</scope>
    <source>
        <strain evidence="12">R07B-5</strain>
    </source>
</reference>
<evidence type="ECO:0000313" key="12">
    <source>
        <dbReference type="EMBL" id="KAK2159764.1"/>
    </source>
</evidence>
<dbReference type="HAMAP" id="MF_00051">
    <property type="entry name" value="SHMT"/>
    <property type="match status" value="1"/>
</dbReference>
<dbReference type="InterPro" id="IPR019798">
    <property type="entry name" value="Ser_HO-MeTrfase_PLP_BS"/>
</dbReference>
<evidence type="ECO:0000256" key="4">
    <source>
        <dbReference type="ARBA" id="ARBA00006376"/>
    </source>
</evidence>
<dbReference type="GO" id="GO:0035999">
    <property type="term" value="P:tetrahydrofolate interconversion"/>
    <property type="evidence" value="ECO:0007669"/>
    <property type="project" value="InterPro"/>
</dbReference>
<dbReference type="InterPro" id="IPR015422">
    <property type="entry name" value="PyrdxlP-dep_Trfase_small"/>
</dbReference>
<dbReference type="InterPro" id="IPR001085">
    <property type="entry name" value="Ser_HO-MeTrfase"/>
</dbReference>
<dbReference type="PROSITE" id="PS00096">
    <property type="entry name" value="SHMT"/>
    <property type="match status" value="1"/>
</dbReference>
<dbReference type="InterPro" id="IPR039429">
    <property type="entry name" value="SHMT-like_dom"/>
</dbReference>
<dbReference type="GO" id="GO:0004372">
    <property type="term" value="F:glycine hydroxymethyltransferase activity"/>
    <property type="evidence" value="ECO:0007669"/>
    <property type="project" value="UniProtKB-EC"/>
</dbReference>
<evidence type="ECO:0000313" key="13">
    <source>
        <dbReference type="Proteomes" id="UP001209878"/>
    </source>
</evidence>
<feature type="compositionally biased region" description="Basic and acidic residues" evidence="10">
    <location>
        <begin position="1"/>
        <end position="19"/>
    </location>
</feature>
<dbReference type="GO" id="GO:0005739">
    <property type="term" value="C:mitochondrion"/>
    <property type="evidence" value="ECO:0007669"/>
    <property type="project" value="TreeGrafter"/>
</dbReference>
<proteinExistence type="inferred from homology"/>
<dbReference type="SUPFAM" id="SSF53383">
    <property type="entry name" value="PLP-dependent transferases"/>
    <property type="match status" value="1"/>
</dbReference>
<dbReference type="InterPro" id="IPR049943">
    <property type="entry name" value="Ser_HO-MeTrfase-like"/>
</dbReference>
<dbReference type="GO" id="GO:0019264">
    <property type="term" value="P:glycine biosynthetic process from serine"/>
    <property type="evidence" value="ECO:0007669"/>
    <property type="project" value="InterPro"/>
</dbReference>
<dbReference type="Gene3D" id="3.40.640.10">
    <property type="entry name" value="Type I PLP-dependent aspartate aminotransferase-like (Major domain)"/>
    <property type="match status" value="1"/>
</dbReference>
<evidence type="ECO:0000256" key="5">
    <source>
        <dbReference type="ARBA" id="ARBA00022563"/>
    </source>
</evidence>
<dbReference type="InterPro" id="IPR015424">
    <property type="entry name" value="PyrdxlP-dep_Trfase"/>
</dbReference>
<dbReference type="EC" id="2.1.2.1" evidence="9"/>
<keyword evidence="6 9" id="KW-0808">Transferase</keyword>